<keyword evidence="2" id="KW-0732">Signal</keyword>
<dbReference type="InterPro" id="IPR030884">
    <property type="entry name" value="CHP04551"/>
</dbReference>
<evidence type="ECO:0000313" key="3">
    <source>
        <dbReference type="EMBL" id="QED27376.1"/>
    </source>
</evidence>
<dbReference type="AlphaFoldDB" id="A0A5B8XUK3"/>
<name>A0A5B8XUK3_9DELT</name>
<evidence type="ECO:0000313" key="4">
    <source>
        <dbReference type="Proteomes" id="UP000321595"/>
    </source>
</evidence>
<organism evidence="3 4">
    <name type="scientific">Microvenator marinus</name>
    <dbReference type="NCBI Taxonomy" id="2600177"/>
    <lineage>
        <taxon>Bacteria</taxon>
        <taxon>Deltaproteobacteria</taxon>
        <taxon>Bradymonadales</taxon>
        <taxon>Microvenatoraceae</taxon>
        <taxon>Microvenator</taxon>
    </lineage>
</organism>
<gene>
    <name evidence="3" type="ORF">FRD01_09015</name>
</gene>
<feature type="region of interest" description="Disordered" evidence="1">
    <location>
        <begin position="363"/>
        <end position="386"/>
    </location>
</feature>
<dbReference type="RefSeq" id="WP_146959061.1">
    <property type="nucleotide sequence ID" value="NZ_CP042467.1"/>
</dbReference>
<sequence length="516" mass="56215">MKLSRLSAAMVVLTFTGAAAAEQAPSLSTLGYDILHAQERVEVDGYFRWRGEVLNNLDLDHGLTPSGLPLYPVPLSGGQTLTTSDMRLRTDISIYSPLGDVAVKARLDVIDNLSLGSTPSGPPQTTTTQDPTLLSVKRAWAEVLTPFGLLSVGRMGAHWGLGILANAGDCLECDSGDAADRIAFITPIGGHILAAAYDIGYVGPWVEQRQQRYVDIEPSDDVKALTFAFLNYDTPQTLERRRNAERATFNYGLTFSYRWQTADTPSWYLPNTTSTETPVVPRNLSAWATDMWLRFDSAWGRVELEAVYVGGEIEDASLLPGVIYPEPLTTNQWGAALQTEFGRKEWWASFGVDAGIASGDGAPGFGVNPGPFDSPAEPGDLDGPQSRLPSDNAVNNFKFHPDYRVDQILFREIIGTVTDAAYVRPHVDFVFGQVGQGNFRFELAGIYSQALNAASTPGQEAPLGIELNPSLKWEGTAFSAALDYAILMPLSGMNNPNRGLEASEAQLLRLQLWTQF</sequence>
<feature type="signal peptide" evidence="2">
    <location>
        <begin position="1"/>
        <end position="20"/>
    </location>
</feature>
<proteinExistence type="predicted"/>
<dbReference type="EMBL" id="CP042467">
    <property type="protein sequence ID" value="QED27376.1"/>
    <property type="molecule type" value="Genomic_DNA"/>
</dbReference>
<dbReference type="KEGG" id="bbae:FRD01_09015"/>
<accession>A0A5B8XUK3</accession>
<dbReference type="Proteomes" id="UP000321595">
    <property type="component" value="Chromosome"/>
</dbReference>
<evidence type="ECO:0000256" key="1">
    <source>
        <dbReference type="SAM" id="MobiDB-lite"/>
    </source>
</evidence>
<reference evidence="3 4" key="1">
    <citation type="submission" date="2019-08" db="EMBL/GenBank/DDBJ databases">
        <authorList>
            <person name="Liang Q."/>
        </authorList>
    </citation>
    <scope>NUCLEOTIDE SEQUENCE [LARGE SCALE GENOMIC DNA]</scope>
    <source>
        <strain evidence="3 4">V1718</strain>
    </source>
</reference>
<feature type="chain" id="PRO_5022698243" evidence="2">
    <location>
        <begin position="21"/>
        <end position="516"/>
    </location>
</feature>
<evidence type="ECO:0000256" key="2">
    <source>
        <dbReference type="SAM" id="SignalP"/>
    </source>
</evidence>
<protein>
    <submittedName>
        <fullName evidence="3">TIGR04551 family protein</fullName>
    </submittedName>
</protein>
<keyword evidence="4" id="KW-1185">Reference proteome</keyword>
<dbReference type="OrthoDB" id="5495168at2"/>
<dbReference type="NCBIfam" id="TIGR04551">
    <property type="entry name" value="TIGR04551 family protein"/>
    <property type="match status" value="1"/>
</dbReference>